<dbReference type="Proteomes" id="UP000186456">
    <property type="component" value="Unassembled WGS sequence"/>
</dbReference>
<proteinExistence type="predicted"/>
<organism evidence="1 2">
    <name type="scientific">Microbacterium testaceum (strain StLB037)</name>
    <dbReference type="NCBI Taxonomy" id="979556"/>
    <lineage>
        <taxon>Bacteria</taxon>
        <taxon>Bacillati</taxon>
        <taxon>Actinomycetota</taxon>
        <taxon>Actinomycetes</taxon>
        <taxon>Micrococcales</taxon>
        <taxon>Microbacteriaceae</taxon>
        <taxon>Microbacterium</taxon>
    </lineage>
</organism>
<reference evidence="1 2" key="1">
    <citation type="submission" date="2016-10" db="EMBL/GenBank/DDBJ databases">
        <authorList>
            <person name="de Groot N.N."/>
        </authorList>
    </citation>
    <scope>NUCLEOTIDE SEQUENCE [LARGE SCALE GENOMIC DNA]</scope>
    <source>
        <strain evidence="1 2">StLB037</strain>
    </source>
</reference>
<dbReference type="EMBL" id="FNJN01000003">
    <property type="protein sequence ID" value="SDO92506.1"/>
    <property type="molecule type" value="Genomic_DNA"/>
</dbReference>
<evidence type="ECO:0000313" key="1">
    <source>
        <dbReference type="EMBL" id="SDO92506.1"/>
    </source>
</evidence>
<dbReference type="AlphaFoldDB" id="A0A1H0NIT3"/>
<gene>
    <name evidence="1" type="ORF">SAMN04487788_1364</name>
</gene>
<evidence type="ECO:0000313" key="2">
    <source>
        <dbReference type="Proteomes" id="UP000186456"/>
    </source>
</evidence>
<protein>
    <submittedName>
        <fullName evidence="1">Uncharacterized protein</fullName>
    </submittedName>
</protein>
<name>A0A1H0NIT3_MICTS</name>
<accession>A0A1H0NIT3</accession>
<sequence length="30" mass="3358">MFDVFTLFASHVAPAGPIMTELCRFLRICA</sequence>